<comment type="pathway">
    <text evidence="2 6">Cofactor biosynthesis; molybdopterin biosynthesis.</text>
</comment>
<dbReference type="PROSITE" id="PS01079">
    <property type="entry name" value="MOCF_BIOSYNTHESIS_2"/>
    <property type="match status" value="1"/>
</dbReference>
<dbReference type="GO" id="GO:0046872">
    <property type="term" value="F:metal ion binding"/>
    <property type="evidence" value="ECO:0007669"/>
    <property type="project" value="UniProtKB-UniRule"/>
</dbReference>
<dbReference type="PANTHER" id="PTHR10192">
    <property type="entry name" value="MOLYBDOPTERIN BIOSYNTHESIS PROTEIN"/>
    <property type="match status" value="1"/>
</dbReference>
<evidence type="ECO:0000256" key="1">
    <source>
        <dbReference type="ARBA" id="ARBA00002901"/>
    </source>
</evidence>
<dbReference type="InterPro" id="IPR005111">
    <property type="entry name" value="MoeA_C_domain_IV"/>
</dbReference>
<dbReference type="Gene3D" id="3.40.980.10">
    <property type="entry name" value="MoaB/Mog-like domain"/>
    <property type="match status" value="1"/>
</dbReference>
<protein>
    <recommendedName>
        <fullName evidence="6">Molybdopterin molybdenumtransferase</fullName>
        <ecNumber evidence="6">2.10.1.1</ecNumber>
    </recommendedName>
</protein>
<comment type="function">
    <text evidence="1 6">Catalyzes the insertion of molybdate into adenylated molybdopterin with the concomitant release of AMP.</text>
</comment>
<sequence>MIGVAEAKRILGQLNLPRRKIKIPISQALGYFLAEPVFSKINVPSFDNSAMDGYAFFWQENLNSLRIKGEISAGSTMNLELKNGEAVRIFTGAPMPKGADSVIMQEKVERKGDEIFFDSSEVEKGKHVRYQGSQCRAGDRIAEEGSKITPGMVSLLASVGVEHVEVWEFPGISLIITGNEIKDLGEELNPGQIYNANGPALESWLRQLGIWQVNQIKVRDEKEAVIQGLKEAMESSDLVIFTGGISVGDYDFVKEAVEANQVQELFYKLKQRPGKPLYVGQKAGKLVFGLPGNPGSVLSCFMQYVKPLIRTWQGEPTAWEAYIKVPLADDFEKKIPLTQFLKAEMKEEKAYILQGQESFNLIAFGLADGFVEIPEEIEFVQAGEKVKFFPW</sequence>
<proteinExistence type="inferred from homology"/>
<dbReference type="InterPro" id="IPR036135">
    <property type="entry name" value="MoeA_linker/N_sf"/>
</dbReference>
<dbReference type="RefSeq" id="WP_092792738.1">
    <property type="nucleotide sequence ID" value="NZ_FOPC01000010.1"/>
</dbReference>
<dbReference type="Pfam" id="PF03454">
    <property type="entry name" value="MoeA_C"/>
    <property type="match status" value="1"/>
</dbReference>
<dbReference type="EC" id="2.10.1.1" evidence="6"/>
<evidence type="ECO:0000313" key="8">
    <source>
        <dbReference type="EMBL" id="SFG91664.1"/>
    </source>
</evidence>
<dbReference type="SMART" id="SM00852">
    <property type="entry name" value="MoCF_biosynth"/>
    <property type="match status" value="1"/>
</dbReference>
<dbReference type="AlphaFoldDB" id="A0A1I2VQR9"/>
<dbReference type="Gene3D" id="3.90.105.10">
    <property type="entry name" value="Molybdopterin biosynthesis moea protein, domain 2"/>
    <property type="match status" value="1"/>
</dbReference>
<evidence type="ECO:0000256" key="3">
    <source>
        <dbReference type="ARBA" id="ARBA00010763"/>
    </source>
</evidence>
<dbReference type="Gene3D" id="2.40.340.10">
    <property type="entry name" value="MoeA, C-terminal, domain IV"/>
    <property type="match status" value="1"/>
</dbReference>
<name>A0A1I2VQR9_9BACT</name>
<dbReference type="STRING" id="435880.SAMN04487988_110105"/>
<dbReference type="InterPro" id="IPR036425">
    <property type="entry name" value="MoaB/Mog-like_dom_sf"/>
</dbReference>
<dbReference type="SUPFAM" id="SSF63867">
    <property type="entry name" value="MoeA C-terminal domain-like"/>
    <property type="match status" value="1"/>
</dbReference>
<reference evidence="9" key="1">
    <citation type="submission" date="2016-10" db="EMBL/GenBank/DDBJ databases">
        <authorList>
            <person name="Varghese N."/>
            <person name="Submissions S."/>
        </authorList>
    </citation>
    <scope>NUCLEOTIDE SEQUENCE [LARGE SCALE GENOMIC DNA]</scope>
    <source>
        <strain evidence="9">DSM 19315</strain>
    </source>
</reference>
<dbReference type="GO" id="GO:0006777">
    <property type="term" value="P:Mo-molybdopterin cofactor biosynthetic process"/>
    <property type="evidence" value="ECO:0007669"/>
    <property type="project" value="UniProtKB-UniRule"/>
</dbReference>
<dbReference type="GO" id="GO:0061599">
    <property type="term" value="F:molybdopterin molybdotransferase activity"/>
    <property type="evidence" value="ECO:0007669"/>
    <property type="project" value="UniProtKB-UniRule"/>
</dbReference>
<dbReference type="InterPro" id="IPR036688">
    <property type="entry name" value="MoeA_C_domain_IV_sf"/>
</dbReference>
<comment type="catalytic activity">
    <reaction evidence="5">
        <text>adenylyl-molybdopterin + molybdate = Mo-molybdopterin + AMP + H(+)</text>
        <dbReference type="Rhea" id="RHEA:35047"/>
        <dbReference type="ChEBI" id="CHEBI:15378"/>
        <dbReference type="ChEBI" id="CHEBI:36264"/>
        <dbReference type="ChEBI" id="CHEBI:62727"/>
        <dbReference type="ChEBI" id="CHEBI:71302"/>
        <dbReference type="ChEBI" id="CHEBI:456215"/>
        <dbReference type="EC" id="2.10.1.1"/>
    </reaction>
</comment>
<dbReference type="OrthoDB" id="9804758at2"/>
<dbReference type="PANTHER" id="PTHR10192:SF5">
    <property type="entry name" value="GEPHYRIN"/>
    <property type="match status" value="1"/>
</dbReference>
<dbReference type="GO" id="GO:0005829">
    <property type="term" value="C:cytosol"/>
    <property type="evidence" value="ECO:0007669"/>
    <property type="project" value="TreeGrafter"/>
</dbReference>
<dbReference type="InterPro" id="IPR001453">
    <property type="entry name" value="MoaB/Mog_dom"/>
</dbReference>
<dbReference type="NCBIfam" id="TIGR00177">
    <property type="entry name" value="molyb_syn"/>
    <property type="match status" value="1"/>
</dbReference>
<gene>
    <name evidence="8" type="ORF">SAMN04487988_110105</name>
</gene>
<dbReference type="SUPFAM" id="SSF53218">
    <property type="entry name" value="Molybdenum cofactor biosynthesis proteins"/>
    <property type="match status" value="1"/>
</dbReference>
<evidence type="ECO:0000313" key="9">
    <source>
        <dbReference type="Proteomes" id="UP000199642"/>
    </source>
</evidence>
<evidence type="ECO:0000259" key="7">
    <source>
        <dbReference type="SMART" id="SM00852"/>
    </source>
</evidence>
<evidence type="ECO:0000256" key="4">
    <source>
        <dbReference type="ARBA" id="ARBA00023150"/>
    </source>
</evidence>
<keyword evidence="6" id="KW-0500">Molybdenum</keyword>
<dbReference type="InterPro" id="IPR038987">
    <property type="entry name" value="MoeA-like"/>
</dbReference>
<dbReference type="Pfam" id="PF00994">
    <property type="entry name" value="MoCF_biosynth"/>
    <property type="match status" value="1"/>
</dbReference>
<dbReference type="InterPro" id="IPR008284">
    <property type="entry name" value="MoCF_biosynth_CS"/>
</dbReference>
<comment type="cofactor">
    <cofactor evidence="6">
        <name>Mg(2+)</name>
        <dbReference type="ChEBI" id="CHEBI:18420"/>
    </cofactor>
</comment>
<keyword evidence="6" id="KW-0479">Metal-binding</keyword>
<dbReference type="InterPro" id="IPR005110">
    <property type="entry name" value="MoeA_linker/N"/>
</dbReference>
<dbReference type="EMBL" id="FOPC01000010">
    <property type="protein sequence ID" value="SFG91664.1"/>
    <property type="molecule type" value="Genomic_DNA"/>
</dbReference>
<keyword evidence="4 6" id="KW-0501">Molybdenum cofactor biosynthesis</keyword>
<evidence type="ECO:0000256" key="2">
    <source>
        <dbReference type="ARBA" id="ARBA00005046"/>
    </source>
</evidence>
<evidence type="ECO:0000256" key="6">
    <source>
        <dbReference type="RuleBase" id="RU365090"/>
    </source>
</evidence>
<dbReference type="Gene3D" id="2.170.190.11">
    <property type="entry name" value="Molybdopterin biosynthesis moea protein, domain 3"/>
    <property type="match status" value="1"/>
</dbReference>
<feature type="domain" description="MoaB/Mog" evidence="7">
    <location>
        <begin position="173"/>
        <end position="311"/>
    </location>
</feature>
<comment type="similarity">
    <text evidence="3 6">Belongs to the MoeA family.</text>
</comment>
<dbReference type="UniPathway" id="UPA00344"/>
<organism evidence="8 9">
    <name type="scientific">Algoriphagus hitonicola</name>
    <dbReference type="NCBI Taxonomy" id="435880"/>
    <lineage>
        <taxon>Bacteria</taxon>
        <taxon>Pseudomonadati</taxon>
        <taxon>Bacteroidota</taxon>
        <taxon>Cytophagia</taxon>
        <taxon>Cytophagales</taxon>
        <taxon>Cyclobacteriaceae</taxon>
        <taxon>Algoriphagus</taxon>
    </lineage>
</organism>
<keyword evidence="6" id="KW-0808">Transferase</keyword>
<dbReference type="SUPFAM" id="SSF63882">
    <property type="entry name" value="MoeA N-terminal region -like"/>
    <property type="match status" value="1"/>
</dbReference>
<accession>A0A1I2VQR9</accession>
<dbReference type="CDD" id="cd00887">
    <property type="entry name" value="MoeA"/>
    <property type="match status" value="1"/>
</dbReference>
<keyword evidence="6" id="KW-0460">Magnesium</keyword>
<keyword evidence="9" id="KW-1185">Reference proteome</keyword>
<dbReference type="Pfam" id="PF03453">
    <property type="entry name" value="MoeA_N"/>
    <property type="match status" value="1"/>
</dbReference>
<dbReference type="Proteomes" id="UP000199642">
    <property type="component" value="Unassembled WGS sequence"/>
</dbReference>
<evidence type="ECO:0000256" key="5">
    <source>
        <dbReference type="ARBA" id="ARBA00047317"/>
    </source>
</evidence>